<dbReference type="EMBL" id="PZJJ01000020">
    <property type="protein sequence ID" value="PTL38327.1"/>
    <property type="molecule type" value="Genomic_DNA"/>
</dbReference>
<dbReference type="InterPro" id="IPR023214">
    <property type="entry name" value="HAD_sf"/>
</dbReference>
<dbReference type="Gene3D" id="3.40.50.1000">
    <property type="entry name" value="HAD superfamily/HAD-like"/>
    <property type="match status" value="1"/>
</dbReference>
<dbReference type="InterPro" id="IPR001757">
    <property type="entry name" value="P_typ_ATPase"/>
</dbReference>
<keyword evidence="13 14" id="KW-0472">Membrane</keyword>
<dbReference type="Gene3D" id="3.40.1110.10">
    <property type="entry name" value="Calcium-transporting ATPase, cytoplasmic domain N"/>
    <property type="match status" value="1"/>
</dbReference>
<keyword evidence="10" id="KW-1278">Translocase</keyword>
<dbReference type="PRINTS" id="PR00119">
    <property type="entry name" value="CATATPASE"/>
</dbReference>
<dbReference type="SUPFAM" id="SSF81665">
    <property type="entry name" value="Calcium ATPase, transmembrane domain M"/>
    <property type="match status" value="1"/>
</dbReference>
<dbReference type="RefSeq" id="WP_107585434.1">
    <property type="nucleotide sequence ID" value="NZ_PZJJ01000020.1"/>
</dbReference>
<dbReference type="SUPFAM" id="SSF81653">
    <property type="entry name" value="Calcium ATPase, transduction domain A"/>
    <property type="match status" value="1"/>
</dbReference>
<dbReference type="GO" id="GO:0046872">
    <property type="term" value="F:metal ion binding"/>
    <property type="evidence" value="ECO:0007669"/>
    <property type="project" value="UniProtKB-KW"/>
</dbReference>
<dbReference type="PANTHER" id="PTHR43079:SF1">
    <property type="entry name" value="CADMIUM_ZINC-TRANSPORTING ATPASE HMA1, CHLOROPLASTIC-RELATED"/>
    <property type="match status" value="1"/>
</dbReference>
<evidence type="ECO:0000256" key="2">
    <source>
        <dbReference type="ARBA" id="ARBA00006024"/>
    </source>
</evidence>
<dbReference type="InterPro" id="IPR044492">
    <property type="entry name" value="P_typ_ATPase_HD_dom"/>
</dbReference>
<dbReference type="PROSITE" id="PS00154">
    <property type="entry name" value="ATPASE_E1_E2"/>
    <property type="match status" value="1"/>
</dbReference>
<keyword evidence="5 14" id="KW-0812">Transmembrane</keyword>
<evidence type="ECO:0000256" key="13">
    <source>
        <dbReference type="ARBA" id="ARBA00023136"/>
    </source>
</evidence>
<evidence type="ECO:0000256" key="4">
    <source>
        <dbReference type="ARBA" id="ARBA00022553"/>
    </source>
</evidence>
<evidence type="ECO:0000256" key="1">
    <source>
        <dbReference type="ARBA" id="ARBA00004651"/>
    </source>
</evidence>
<evidence type="ECO:0000256" key="11">
    <source>
        <dbReference type="ARBA" id="ARBA00022989"/>
    </source>
</evidence>
<evidence type="ECO:0000259" key="15">
    <source>
        <dbReference type="Pfam" id="PF00122"/>
    </source>
</evidence>
<evidence type="ECO:0000256" key="10">
    <source>
        <dbReference type="ARBA" id="ARBA00022967"/>
    </source>
</evidence>
<evidence type="ECO:0000256" key="3">
    <source>
        <dbReference type="ARBA" id="ARBA00022448"/>
    </source>
</evidence>
<dbReference type="AlphaFoldDB" id="A0A2T4U4K3"/>
<keyword evidence="17" id="KW-1185">Reference proteome</keyword>
<dbReference type="GO" id="GO:0016887">
    <property type="term" value="F:ATP hydrolysis activity"/>
    <property type="evidence" value="ECO:0007669"/>
    <property type="project" value="InterPro"/>
</dbReference>
<proteinExistence type="inferred from homology"/>
<dbReference type="CDD" id="cd07551">
    <property type="entry name" value="P-type_ATPase_HM_ZosA_PfeT-like"/>
    <property type="match status" value="1"/>
</dbReference>
<evidence type="ECO:0000256" key="12">
    <source>
        <dbReference type="ARBA" id="ARBA00023065"/>
    </source>
</evidence>
<feature type="transmembrane region" description="Helical" evidence="14">
    <location>
        <begin position="78"/>
        <end position="109"/>
    </location>
</feature>
<protein>
    <submittedName>
        <fullName evidence="16">Cadmium-translocating P-type ATPase</fullName>
    </submittedName>
</protein>
<comment type="similarity">
    <text evidence="2 14">Belongs to the cation transport ATPase (P-type) (TC 3.A.3) family. Type IB subfamily.</text>
</comment>
<sequence>MTTAASNLYKGIRTVPGFKHRELIFALTGGLFLVLGLVTEPGPLSVLFYVLSYVTGGYFKTKEGILDLIHEHSLNVEILMILAALGAAVIGFWSEGAILIFIFAMSGALETYTIQKSEKDLSTLVKLAPMEAVRLNSRGEGITVKVESLRPGDTILVKNGERVPADGIVLTGSSAVDEAPITGESVPVEKLKGDGVYAGTMNGAGSLTVEVTKENKDSLFQKMVQLVEQAKTSRPPSQQLIERIEGPYVITVLVVVTLMLIVPPLLFAAPFEATFYRAMVLLVVASPCAVVASVMPALLSAISTGARHGILSKGGIPLEQLTRIHAVAVDKTGTLTQGEPRVVKSFLEPQAVEEQKLLAVIAGVEAQSSHPLARAVVKHAAKVTPEQASIDQVTDHTGHGVEAAVGGDRWLIGNEALTSHGSWSEEARKAHAEWTKTGHTVIFIMKNDSPQALLGLKDEIRPEAKKFISELKRHNVHTVMITGDNEQTAEAISREIGLDSWISKCLPERKVTEIEKLQKEYGSVLMIGDGVNDAPAMARADIGIAMGSGTDVAIETADLVLMKSELSKIRLAFRLSHRLKKVVTQNLIFSVAVIIMLITANFLPQVHLSLPLGVIGHEGSTILVILNGLRMLRA</sequence>
<gene>
    <name evidence="16" type="primary">cadA</name>
    <name evidence="16" type="ORF">C6Y45_11825</name>
</gene>
<evidence type="ECO:0000313" key="17">
    <source>
        <dbReference type="Proteomes" id="UP000240509"/>
    </source>
</evidence>
<keyword evidence="7 14" id="KW-0547">Nucleotide-binding</keyword>
<dbReference type="OrthoDB" id="9813266at2"/>
<dbReference type="NCBIfam" id="TIGR01525">
    <property type="entry name" value="ATPase-IB_hvy"/>
    <property type="match status" value="1"/>
</dbReference>
<keyword evidence="11 14" id="KW-1133">Transmembrane helix</keyword>
<dbReference type="Pfam" id="PF00122">
    <property type="entry name" value="E1-E2_ATPase"/>
    <property type="match status" value="1"/>
</dbReference>
<dbReference type="NCBIfam" id="TIGR01494">
    <property type="entry name" value="ATPase_P-type"/>
    <property type="match status" value="1"/>
</dbReference>
<keyword evidence="8 14" id="KW-0067">ATP-binding</keyword>
<dbReference type="SUPFAM" id="SSF56784">
    <property type="entry name" value="HAD-like"/>
    <property type="match status" value="1"/>
</dbReference>
<organism evidence="16 17">
    <name type="scientific">Alkalicoccus saliphilus</name>
    <dbReference type="NCBI Taxonomy" id="200989"/>
    <lineage>
        <taxon>Bacteria</taxon>
        <taxon>Bacillati</taxon>
        <taxon>Bacillota</taxon>
        <taxon>Bacilli</taxon>
        <taxon>Bacillales</taxon>
        <taxon>Bacillaceae</taxon>
        <taxon>Alkalicoccus</taxon>
    </lineage>
</organism>
<reference evidence="16 17" key="1">
    <citation type="submission" date="2018-03" db="EMBL/GenBank/DDBJ databases">
        <title>Alkalicoccus saliphilus sp. nov., isolated from a mineral pool.</title>
        <authorList>
            <person name="Zhao B."/>
        </authorList>
    </citation>
    <scope>NUCLEOTIDE SEQUENCE [LARGE SCALE GENOMIC DNA]</scope>
    <source>
        <strain evidence="16 17">6AG</strain>
    </source>
</reference>
<name>A0A2T4U4K3_9BACI</name>
<evidence type="ECO:0000256" key="8">
    <source>
        <dbReference type="ARBA" id="ARBA00022840"/>
    </source>
</evidence>
<dbReference type="PROSITE" id="PS01229">
    <property type="entry name" value="COF_2"/>
    <property type="match status" value="1"/>
</dbReference>
<evidence type="ECO:0000256" key="7">
    <source>
        <dbReference type="ARBA" id="ARBA00022741"/>
    </source>
</evidence>
<evidence type="ECO:0000256" key="14">
    <source>
        <dbReference type="RuleBase" id="RU362081"/>
    </source>
</evidence>
<dbReference type="Pfam" id="PF00702">
    <property type="entry name" value="Hydrolase"/>
    <property type="match status" value="1"/>
</dbReference>
<feature type="transmembrane region" description="Helical" evidence="14">
    <location>
        <begin position="275"/>
        <end position="299"/>
    </location>
</feature>
<dbReference type="FunFam" id="2.70.150.10:FF:000002">
    <property type="entry name" value="Copper-transporting ATPase 1, putative"/>
    <property type="match status" value="1"/>
</dbReference>
<comment type="subcellular location">
    <subcellularLocation>
        <location evidence="1">Cell membrane</location>
        <topology evidence="1">Multi-pass membrane protein</topology>
    </subcellularLocation>
</comment>
<dbReference type="SFLD" id="SFLDF00027">
    <property type="entry name" value="p-type_atpase"/>
    <property type="match status" value="1"/>
</dbReference>
<keyword evidence="9" id="KW-0460">Magnesium</keyword>
<evidence type="ECO:0000256" key="5">
    <source>
        <dbReference type="ARBA" id="ARBA00022692"/>
    </source>
</evidence>
<evidence type="ECO:0000256" key="9">
    <source>
        <dbReference type="ARBA" id="ARBA00022842"/>
    </source>
</evidence>
<accession>A0A2T4U4K3</accession>
<dbReference type="SFLD" id="SFLDG00002">
    <property type="entry name" value="C1.7:_P-type_atpase_like"/>
    <property type="match status" value="1"/>
</dbReference>
<keyword evidence="14" id="KW-1003">Cell membrane</keyword>
<feature type="transmembrane region" description="Helical" evidence="14">
    <location>
        <begin position="248"/>
        <end position="269"/>
    </location>
</feature>
<dbReference type="InterPro" id="IPR023298">
    <property type="entry name" value="ATPase_P-typ_TM_dom_sf"/>
</dbReference>
<dbReference type="PRINTS" id="PR00120">
    <property type="entry name" value="HATPASE"/>
</dbReference>
<feature type="domain" description="P-type ATPase A" evidence="15">
    <location>
        <begin position="129"/>
        <end position="228"/>
    </location>
</feature>
<dbReference type="GO" id="GO:0005886">
    <property type="term" value="C:plasma membrane"/>
    <property type="evidence" value="ECO:0007669"/>
    <property type="project" value="UniProtKB-SubCell"/>
</dbReference>
<dbReference type="Proteomes" id="UP000240509">
    <property type="component" value="Unassembled WGS sequence"/>
</dbReference>
<keyword evidence="12" id="KW-0406">Ion transport</keyword>
<dbReference type="InterPro" id="IPR059000">
    <property type="entry name" value="ATPase_P-type_domA"/>
</dbReference>
<dbReference type="GO" id="GO:0005524">
    <property type="term" value="F:ATP binding"/>
    <property type="evidence" value="ECO:0007669"/>
    <property type="project" value="UniProtKB-UniRule"/>
</dbReference>
<keyword evidence="4" id="KW-0597">Phosphoprotein</keyword>
<dbReference type="SFLD" id="SFLDS00003">
    <property type="entry name" value="Haloacid_Dehalogenase"/>
    <property type="match status" value="1"/>
</dbReference>
<dbReference type="InterPro" id="IPR018303">
    <property type="entry name" value="ATPase_P-typ_P_site"/>
</dbReference>
<dbReference type="InterPro" id="IPR023299">
    <property type="entry name" value="ATPase_P-typ_cyto_dom_N"/>
</dbReference>
<dbReference type="NCBIfam" id="TIGR01512">
    <property type="entry name" value="ATPase-IB2_Cd"/>
    <property type="match status" value="1"/>
</dbReference>
<dbReference type="Gene3D" id="2.70.150.10">
    <property type="entry name" value="Calcium-transporting ATPase, cytoplasmic transduction domain A"/>
    <property type="match status" value="1"/>
</dbReference>
<feature type="transmembrane region" description="Helical" evidence="14">
    <location>
        <begin position="23"/>
        <end position="51"/>
    </location>
</feature>
<dbReference type="InterPro" id="IPR008250">
    <property type="entry name" value="ATPase_P-typ_transduc_dom_A_sf"/>
</dbReference>
<evidence type="ECO:0000313" key="16">
    <source>
        <dbReference type="EMBL" id="PTL38327.1"/>
    </source>
</evidence>
<keyword evidence="3" id="KW-0813">Transport</keyword>
<dbReference type="InterPro" id="IPR051949">
    <property type="entry name" value="Cation_Transport_ATPase"/>
</dbReference>
<dbReference type="PANTHER" id="PTHR43079">
    <property type="entry name" value="PROBABLE CADMIUM/ZINC-TRANSPORTING ATPASE HMA1"/>
    <property type="match status" value="1"/>
</dbReference>
<dbReference type="InterPro" id="IPR027256">
    <property type="entry name" value="P-typ_ATPase_IB"/>
</dbReference>
<feature type="transmembrane region" description="Helical" evidence="14">
    <location>
        <begin position="609"/>
        <end position="629"/>
    </location>
</feature>
<feature type="transmembrane region" description="Helical" evidence="14">
    <location>
        <begin position="583"/>
        <end position="603"/>
    </location>
</feature>
<dbReference type="InterPro" id="IPR036412">
    <property type="entry name" value="HAD-like_sf"/>
</dbReference>
<keyword evidence="6 14" id="KW-0479">Metal-binding</keyword>
<comment type="caution">
    <text evidence="16">The sequence shown here is derived from an EMBL/GenBank/DDBJ whole genome shotgun (WGS) entry which is preliminary data.</text>
</comment>
<evidence type="ECO:0000256" key="6">
    <source>
        <dbReference type="ARBA" id="ARBA00022723"/>
    </source>
</evidence>
<dbReference type="GO" id="GO:0019829">
    <property type="term" value="F:ATPase-coupled monoatomic cation transmembrane transporter activity"/>
    <property type="evidence" value="ECO:0007669"/>
    <property type="project" value="InterPro"/>
</dbReference>